<keyword evidence="3" id="KW-0547">Nucleotide-binding</keyword>
<organism evidence="7 8">
    <name type="scientific">Kingdonia uniflora</name>
    <dbReference type="NCBI Taxonomy" id="39325"/>
    <lineage>
        <taxon>Eukaryota</taxon>
        <taxon>Viridiplantae</taxon>
        <taxon>Streptophyta</taxon>
        <taxon>Embryophyta</taxon>
        <taxon>Tracheophyta</taxon>
        <taxon>Spermatophyta</taxon>
        <taxon>Magnoliopsida</taxon>
        <taxon>Ranunculales</taxon>
        <taxon>Circaeasteraceae</taxon>
        <taxon>Kingdonia</taxon>
    </lineage>
</organism>
<evidence type="ECO:0000256" key="2">
    <source>
        <dbReference type="ARBA" id="ARBA00022801"/>
    </source>
</evidence>
<dbReference type="FunFam" id="3.40.50.300:FF:001391">
    <property type="entry name" value="ATP-dependent DNA helicase"/>
    <property type="match status" value="1"/>
</dbReference>
<dbReference type="InterPro" id="IPR015940">
    <property type="entry name" value="UBA"/>
</dbReference>
<dbReference type="Pfam" id="PF00270">
    <property type="entry name" value="DEAD"/>
    <property type="match status" value="1"/>
</dbReference>
<protein>
    <recommendedName>
        <fullName evidence="9">DNA helicase</fullName>
    </recommendedName>
</protein>
<dbReference type="NCBIfam" id="TIGR00614">
    <property type="entry name" value="recQ_fam"/>
    <property type="match status" value="1"/>
</dbReference>
<dbReference type="AlphaFoldDB" id="A0A7J7L035"/>
<name>A0A7J7L035_9MAGN</name>
<dbReference type="InterPro" id="IPR004589">
    <property type="entry name" value="DNA_helicase_ATP-dep_RecQ"/>
</dbReference>
<reference evidence="7 8" key="1">
    <citation type="journal article" date="2020" name="IScience">
        <title>Genome Sequencing of the Endangered Kingdonia uniflora (Circaeasteraceae, Ranunculales) Reveals Potential Mechanisms of Evolutionary Specialization.</title>
        <authorList>
            <person name="Sun Y."/>
            <person name="Deng T."/>
            <person name="Zhang A."/>
            <person name="Moore M.J."/>
            <person name="Landis J.B."/>
            <person name="Lin N."/>
            <person name="Zhang H."/>
            <person name="Zhang X."/>
            <person name="Huang J."/>
            <person name="Zhang X."/>
            <person name="Sun H."/>
            <person name="Wang H."/>
        </authorList>
    </citation>
    <scope>NUCLEOTIDE SEQUENCE [LARGE SCALE GENOMIC DNA]</scope>
    <source>
        <strain evidence="7">TB1705</strain>
        <tissue evidence="7">Leaf</tissue>
    </source>
</reference>
<evidence type="ECO:0008006" key="9">
    <source>
        <dbReference type="Google" id="ProtNLM"/>
    </source>
</evidence>
<dbReference type="GO" id="GO:0005524">
    <property type="term" value="F:ATP binding"/>
    <property type="evidence" value="ECO:0007669"/>
    <property type="project" value="InterPro"/>
</dbReference>
<dbReference type="GO" id="GO:0005694">
    <property type="term" value="C:chromosome"/>
    <property type="evidence" value="ECO:0007669"/>
    <property type="project" value="TreeGrafter"/>
</dbReference>
<evidence type="ECO:0000259" key="6">
    <source>
        <dbReference type="PROSITE" id="PS51192"/>
    </source>
</evidence>
<dbReference type="Gene3D" id="3.40.50.300">
    <property type="entry name" value="P-loop containing nucleotide triphosphate hydrolases"/>
    <property type="match status" value="1"/>
</dbReference>
<dbReference type="InterPro" id="IPR011545">
    <property type="entry name" value="DEAD/DEAH_box_helicase_dom"/>
</dbReference>
<dbReference type="Proteomes" id="UP000541444">
    <property type="component" value="Unassembled WGS sequence"/>
</dbReference>
<dbReference type="InterPro" id="IPR009060">
    <property type="entry name" value="UBA-like_sf"/>
</dbReference>
<dbReference type="SUPFAM" id="SSF46934">
    <property type="entry name" value="UBA-like"/>
    <property type="match status" value="1"/>
</dbReference>
<dbReference type="InterPro" id="IPR014001">
    <property type="entry name" value="Helicase_ATP-bd"/>
</dbReference>
<proteinExistence type="inferred from homology"/>
<evidence type="ECO:0000313" key="7">
    <source>
        <dbReference type="EMBL" id="KAF6135963.1"/>
    </source>
</evidence>
<feature type="domain" description="UBA" evidence="5">
    <location>
        <begin position="15"/>
        <end position="56"/>
    </location>
</feature>
<dbReference type="PANTHER" id="PTHR13710:SF69">
    <property type="entry name" value="ATP-DEPENDENT DNA HELICASE Q-LIKE SIM"/>
    <property type="match status" value="1"/>
</dbReference>
<evidence type="ECO:0000256" key="1">
    <source>
        <dbReference type="ARBA" id="ARBA00005446"/>
    </source>
</evidence>
<dbReference type="GO" id="GO:0000724">
    <property type="term" value="P:double-strand break repair via homologous recombination"/>
    <property type="evidence" value="ECO:0007669"/>
    <property type="project" value="TreeGrafter"/>
</dbReference>
<dbReference type="GO" id="GO:0016787">
    <property type="term" value="F:hydrolase activity"/>
    <property type="evidence" value="ECO:0007669"/>
    <property type="project" value="UniProtKB-KW"/>
</dbReference>
<feature type="region of interest" description="Disordered" evidence="4">
    <location>
        <begin position="396"/>
        <end position="421"/>
    </location>
</feature>
<dbReference type="CDD" id="cd14270">
    <property type="entry name" value="UBA"/>
    <property type="match status" value="1"/>
</dbReference>
<dbReference type="OrthoDB" id="10261556at2759"/>
<dbReference type="PROSITE" id="PS50030">
    <property type="entry name" value="UBA"/>
    <property type="match status" value="1"/>
</dbReference>
<sequence length="554" mass="61863">VLRKSLILSVMEKSDVSSDHVIAELIEMGFELSLVLEAIESVGSSLNDAVEFILNASHRKENTSNKRTLEKIFMPGLRSSGPMKQFSIMDHLQSWSKPKRIRTHIASDASVSGSDIAFTPMEEKTLSPSSTSINPRRTMAQEVGSDWEEKVTKLLCNHFGFSSLKSFQKEALEAWLANQDCLVLAATGSGKSLCFQIPALLTGKVVVVISPLISLMHDQCLKLASHGVSACFLGSGQTDSSVEQKAMNGIYDIIYVCPETILRLMGSLQRLAENRGIALFAIDEVHCISKWGHNFRPDYRRLSILRETFRACKLKFLKFDIPLMALTATATIRVQEDILKSLRMSEEIKIVLTSFFRPNLRFSVKHSRTSSVLSYEKDFNELVNYYMTKRAISKKEPVSHGSENESGYSSSFDADEESRSDRENFYDNYVDENGTDISLRSENSAAASQEKQMSVEYLEDELDVFQSVDDFDVACGEFYGNSSTEKDVSERSETVEPPMKSEGRLKPGQGILEKGPSIIYVPTRKETIQLSKHLCKFGVKAAAYNAKVSSISQV</sequence>
<dbReference type="PANTHER" id="PTHR13710">
    <property type="entry name" value="DNA HELICASE RECQ FAMILY MEMBER"/>
    <property type="match status" value="1"/>
</dbReference>
<keyword evidence="3" id="KW-0067">ATP-binding</keyword>
<comment type="caution">
    <text evidence="7">The sequence shown here is derived from an EMBL/GenBank/DDBJ whole genome shotgun (WGS) entry which is preliminary data.</text>
</comment>
<dbReference type="CDD" id="cd17920">
    <property type="entry name" value="DEXHc_RecQ"/>
    <property type="match status" value="1"/>
</dbReference>
<keyword evidence="2" id="KW-0378">Hydrolase</keyword>
<dbReference type="GO" id="GO:0043138">
    <property type="term" value="F:3'-5' DNA helicase activity"/>
    <property type="evidence" value="ECO:0007669"/>
    <property type="project" value="TreeGrafter"/>
</dbReference>
<feature type="non-terminal residue" evidence="7">
    <location>
        <position position="1"/>
    </location>
</feature>
<evidence type="ECO:0000313" key="8">
    <source>
        <dbReference type="Proteomes" id="UP000541444"/>
    </source>
</evidence>
<dbReference type="GO" id="GO:0003676">
    <property type="term" value="F:nucleic acid binding"/>
    <property type="evidence" value="ECO:0007669"/>
    <property type="project" value="InterPro"/>
</dbReference>
<feature type="domain" description="Helicase ATP-binding" evidence="6">
    <location>
        <begin position="172"/>
        <end position="348"/>
    </location>
</feature>
<dbReference type="EMBL" id="JACGCM010002768">
    <property type="protein sequence ID" value="KAF6135963.1"/>
    <property type="molecule type" value="Genomic_DNA"/>
</dbReference>
<dbReference type="InterPro" id="IPR027417">
    <property type="entry name" value="P-loop_NTPase"/>
</dbReference>
<dbReference type="GO" id="GO:0005634">
    <property type="term" value="C:nucleus"/>
    <property type="evidence" value="ECO:0007669"/>
    <property type="project" value="TreeGrafter"/>
</dbReference>
<dbReference type="SMART" id="SM00165">
    <property type="entry name" value="UBA"/>
    <property type="match status" value="1"/>
</dbReference>
<dbReference type="GO" id="GO:0009378">
    <property type="term" value="F:four-way junction helicase activity"/>
    <property type="evidence" value="ECO:0007669"/>
    <property type="project" value="TreeGrafter"/>
</dbReference>
<keyword evidence="8" id="KW-1185">Reference proteome</keyword>
<evidence type="ECO:0000259" key="5">
    <source>
        <dbReference type="PROSITE" id="PS50030"/>
    </source>
</evidence>
<dbReference type="PROSITE" id="PS51192">
    <property type="entry name" value="HELICASE_ATP_BIND_1"/>
    <property type="match status" value="1"/>
</dbReference>
<keyword evidence="3" id="KW-0347">Helicase</keyword>
<dbReference type="SMART" id="SM00487">
    <property type="entry name" value="DEXDc"/>
    <property type="match status" value="1"/>
</dbReference>
<gene>
    <name evidence="7" type="ORF">GIB67_006855</name>
</gene>
<dbReference type="GO" id="GO:0005737">
    <property type="term" value="C:cytoplasm"/>
    <property type="evidence" value="ECO:0007669"/>
    <property type="project" value="TreeGrafter"/>
</dbReference>
<accession>A0A7J7L035</accession>
<dbReference type="SUPFAM" id="SSF52540">
    <property type="entry name" value="P-loop containing nucleoside triphosphate hydrolases"/>
    <property type="match status" value="2"/>
</dbReference>
<comment type="similarity">
    <text evidence="1">Belongs to the helicase family. RecQ subfamily.</text>
</comment>
<evidence type="ECO:0000256" key="3">
    <source>
        <dbReference type="ARBA" id="ARBA00022806"/>
    </source>
</evidence>
<evidence type="ECO:0000256" key="4">
    <source>
        <dbReference type="SAM" id="MobiDB-lite"/>
    </source>
</evidence>